<dbReference type="InterPro" id="IPR038499">
    <property type="entry name" value="BRO1_sf"/>
</dbReference>
<dbReference type="GeneID" id="94826562"/>
<dbReference type="RefSeq" id="XP_068362988.1">
    <property type="nucleotide sequence ID" value="XM_068491858.1"/>
</dbReference>
<feature type="domain" description="BRO1" evidence="2">
    <location>
        <begin position="120"/>
        <end position="365"/>
    </location>
</feature>
<gene>
    <name evidence="3" type="ORF">TRFO_04373</name>
</gene>
<dbReference type="PROSITE" id="PS51180">
    <property type="entry name" value="BRO1"/>
    <property type="match status" value="1"/>
</dbReference>
<dbReference type="Gene3D" id="1.25.40.280">
    <property type="entry name" value="alix/aip1 like domains"/>
    <property type="match status" value="1"/>
</dbReference>
<accession>A0A1J4KJ48</accession>
<evidence type="ECO:0000256" key="1">
    <source>
        <dbReference type="ARBA" id="ARBA00008901"/>
    </source>
</evidence>
<dbReference type="EMBL" id="MLAK01000627">
    <property type="protein sequence ID" value="OHT09852.1"/>
    <property type="molecule type" value="Genomic_DNA"/>
</dbReference>
<dbReference type="InterPro" id="IPR038898">
    <property type="entry name" value="BROX"/>
</dbReference>
<dbReference type="Pfam" id="PF03097">
    <property type="entry name" value="BRO1"/>
    <property type="match status" value="1"/>
</dbReference>
<sequence length="365" mass="40514">MSSGRPLTLTKTPLFTLGHACPQDVQLKSLFINWPHDNLKLLSTAQEMRDKIKSNITSDKYPFSAKLEMVNNYLPVALAMEKIKKENAKVTANKENRFKWKQSPIVINKYLERNFNSDYIANEVLHVIWLKAILLLNHSYLLYTGNDIEKAIATLKECAGIFHYLSADRLRVSNEPVAIEFQAPVFNSFTSLALGQAYSLIAAKGEADGISPSALGKLCYTVSATYSSALDAIKTAKPPEAIHEQFIHWLTGVKLFYQAAAAANLAYAQNAAQAIGKSIGLIRLAIGYLEQAVKLDKHNIRLNEASNELIAALQPIDKKWTQENFTVQAEYVPPAAEAEMIMTTTCTMMPNLPQPTPFSLPEPAQ</sequence>
<reference evidence="3" key="1">
    <citation type="submission" date="2016-10" db="EMBL/GenBank/DDBJ databases">
        <authorList>
            <person name="Benchimol M."/>
            <person name="Almeida L.G."/>
            <person name="Vasconcelos A.T."/>
            <person name="Perreira-Neves A."/>
            <person name="Rosa I.A."/>
            <person name="Tasca T."/>
            <person name="Bogo M.R."/>
            <person name="de Souza W."/>
        </authorList>
    </citation>
    <scope>NUCLEOTIDE SEQUENCE [LARGE SCALE GENOMIC DNA]</scope>
    <source>
        <strain evidence="3">K</strain>
    </source>
</reference>
<dbReference type="PANTHER" id="PTHR23032">
    <property type="entry name" value="BRO1 DOMAIN-CONTAINING PROTEIN BROX"/>
    <property type="match status" value="1"/>
</dbReference>
<dbReference type="AlphaFoldDB" id="A0A1J4KJ48"/>
<evidence type="ECO:0000313" key="4">
    <source>
        <dbReference type="Proteomes" id="UP000179807"/>
    </source>
</evidence>
<comment type="similarity">
    <text evidence="1">Belongs to the BROX family.</text>
</comment>
<comment type="caution">
    <text evidence="3">The sequence shown here is derived from an EMBL/GenBank/DDBJ whole genome shotgun (WGS) entry which is preliminary data.</text>
</comment>
<organism evidence="3 4">
    <name type="scientific">Tritrichomonas foetus</name>
    <dbReference type="NCBI Taxonomy" id="1144522"/>
    <lineage>
        <taxon>Eukaryota</taxon>
        <taxon>Metamonada</taxon>
        <taxon>Parabasalia</taxon>
        <taxon>Tritrichomonadida</taxon>
        <taxon>Tritrichomonadidae</taxon>
        <taxon>Tritrichomonas</taxon>
    </lineage>
</organism>
<name>A0A1J4KJ48_9EUKA</name>
<proteinExistence type="inferred from homology"/>
<dbReference type="PANTHER" id="PTHR23032:SF13">
    <property type="entry name" value="BRO1 DOMAIN-CONTAINING PROTEIN BROX"/>
    <property type="match status" value="1"/>
</dbReference>
<dbReference type="Proteomes" id="UP000179807">
    <property type="component" value="Unassembled WGS sequence"/>
</dbReference>
<dbReference type="SMART" id="SM01041">
    <property type="entry name" value="BRO1"/>
    <property type="match status" value="1"/>
</dbReference>
<keyword evidence="4" id="KW-1185">Reference proteome</keyword>
<protein>
    <recommendedName>
        <fullName evidence="2">BRO1 domain-containing protein</fullName>
    </recommendedName>
</protein>
<dbReference type="InterPro" id="IPR004328">
    <property type="entry name" value="BRO1_dom"/>
</dbReference>
<evidence type="ECO:0000313" key="3">
    <source>
        <dbReference type="EMBL" id="OHT09852.1"/>
    </source>
</evidence>
<evidence type="ECO:0000259" key="2">
    <source>
        <dbReference type="PROSITE" id="PS51180"/>
    </source>
</evidence>
<dbReference type="VEuPathDB" id="TrichDB:TRFO_04373"/>
<dbReference type="OrthoDB" id="10266451at2759"/>